<sequence>MGYKSESPQAKEDEGTKCILSRFADAPKLSAGVDTPEGWDAIQGNLDKLQKWCHGNLMRLNKTKMLPLGWGNPQYQHRLGGDEHTKSSPAKKDLGLLVDERLDMSHPLQPRKTNRS</sequence>
<feature type="compositionally biased region" description="Basic and acidic residues" evidence="1">
    <location>
        <begin position="79"/>
        <end position="104"/>
    </location>
</feature>
<evidence type="ECO:0000313" key="3">
    <source>
        <dbReference type="Proteomes" id="UP000796761"/>
    </source>
</evidence>
<evidence type="ECO:0008006" key="4">
    <source>
        <dbReference type="Google" id="ProtNLM"/>
    </source>
</evidence>
<dbReference type="EMBL" id="SWJQ01000081">
    <property type="protein sequence ID" value="TRZ23208.1"/>
    <property type="molecule type" value="Genomic_DNA"/>
</dbReference>
<keyword evidence="3" id="KW-1185">Reference proteome</keyword>
<protein>
    <recommendedName>
        <fullName evidence="4">Rna-directed dna polymerase from mobile element jockey-like</fullName>
    </recommendedName>
</protein>
<evidence type="ECO:0000256" key="1">
    <source>
        <dbReference type="SAM" id="MobiDB-lite"/>
    </source>
</evidence>
<reference evidence="2" key="1">
    <citation type="submission" date="2019-04" db="EMBL/GenBank/DDBJ databases">
        <title>Genome assembly of Zosterops borbonicus 15179.</title>
        <authorList>
            <person name="Leroy T."/>
            <person name="Anselmetti Y."/>
            <person name="Tilak M.-K."/>
            <person name="Nabholz B."/>
        </authorList>
    </citation>
    <scope>NUCLEOTIDE SEQUENCE</scope>
    <source>
        <strain evidence="2">HGM_15179</strain>
        <tissue evidence="2">Muscle</tissue>
    </source>
</reference>
<dbReference type="PANTHER" id="PTHR33332">
    <property type="entry name" value="REVERSE TRANSCRIPTASE DOMAIN-CONTAINING PROTEIN"/>
    <property type="match status" value="1"/>
</dbReference>
<evidence type="ECO:0000313" key="2">
    <source>
        <dbReference type="EMBL" id="TRZ23208.1"/>
    </source>
</evidence>
<dbReference type="AlphaFoldDB" id="A0A8K1LRM5"/>
<dbReference type="OrthoDB" id="9170669at2759"/>
<name>A0A8K1LRM5_9PASS</name>
<organism evidence="2 3">
    <name type="scientific">Zosterops borbonicus</name>
    <dbReference type="NCBI Taxonomy" id="364589"/>
    <lineage>
        <taxon>Eukaryota</taxon>
        <taxon>Metazoa</taxon>
        <taxon>Chordata</taxon>
        <taxon>Craniata</taxon>
        <taxon>Vertebrata</taxon>
        <taxon>Euteleostomi</taxon>
        <taxon>Archelosauria</taxon>
        <taxon>Archosauria</taxon>
        <taxon>Dinosauria</taxon>
        <taxon>Saurischia</taxon>
        <taxon>Theropoda</taxon>
        <taxon>Coelurosauria</taxon>
        <taxon>Aves</taxon>
        <taxon>Neognathae</taxon>
        <taxon>Neoaves</taxon>
        <taxon>Telluraves</taxon>
        <taxon>Australaves</taxon>
        <taxon>Passeriformes</taxon>
        <taxon>Sylvioidea</taxon>
        <taxon>Zosteropidae</taxon>
        <taxon>Zosterops</taxon>
    </lineage>
</organism>
<gene>
    <name evidence="2" type="ORF">HGM15179_003909</name>
</gene>
<comment type="caution">
    <text evidence="2">The sequence shown here is derived from an EMBL/GenBank/DDBJ whole genome shotgun (WGS) entry which is preliminary data.</text>
</comment>
<proteinExistence type="predicted"/>
<accession>A0A8K1LRM5</accession>
<dbReference type="Proteomes" id="UP000796761">
    <property type="component" value="Unassembled WGS sequence"/>
</dbReference>
<feature type="region of interest" description="Disordered" evidence="1">
    <location>
        <begin position="75"/>
        <end position="116"/>
    </location>
</feature>